<dbReference type="InterPro" id="IPR056400">
    <property type="entry name" value="CSDE1"/>
</dbReference>
<dbReference type="InterPro" id="IPR012340">
    <property type="entry name" value="NA-bd_OB-fold"/>
</dbReference>
<dbReference type="InterPro" id="IPR024642">
    <property type="entry name" value="SUZ-C"/>
</dbReference>
<reference evidence="5" key="2">
    <citation type="submission" date="2025-09" db="UniProtKB">
        <authorList>
            <consortium name="Ensembl"/>
        </authorList>
    </citation>
    <scope>IDENTIFICATION</scope>
</reference>
<protein>
    <submittedName>
        <fullName evidence="5">Cold shock domain-containing protein E1-like</fullName>
    </submittedName>
</protein>
<feature type="region of interest" description="Disordered" evidence="2">
    <location>
        <begin position="310"/>
        <end position="330"/>
    </location>
</feature>
<dbReference type="Pfam" id="PF12901">
    <property type="entry name" value="SUZ-C"/>
    <property type="match status" value="1"/>
</dbReference>
<gene>
    <name evidence="5" type="primary">LOC107695294</name>
</gene>
<dbReference type="InterPro" id="IPR019844">
    <property type="entry name" value="CSD_CS"/>
</dbReference>
<feature type="domain" description="CSD" evidence="3">
    <location>
        <begin position="545"/>
        <end position="609"/>
    </location>
</feature>
<evidence type="ECO:0000256" key="2">
    <source>
        <dbReference type="SAM" id="MobiDB-lite"/>
    </source>
</evidence>
<dbReference type="FunFam" id="2.40.50.140:FF:000088">
    <property type="entry name" value="cold shock domain-containing protein E1 isoform X1"/>
    <property type="match status" value="1"/>
</dbReference>
<dbReference type="Proteomes" id="UP000472260">
    <property type="component" value="Unassembled WGS sequence"/>
</dbReference>
<dbReference type="CDD" id="cd04458">
    <property type="entry name" value="CSP_CDS"/>
    <property type="match status" value="2"/>
</dbReference>
<evidence type="ECO:0000259" key="4">
    <source>
        <dbReference type="PROSITE" id="PS51938"/>
    </source>
</evidence>
<dbReference type="InterPro" id="IPR002059">
    <property type="entry name" value="CSP_DNA-bd"/>
</dbReference>
<keyword evidence="6" id="KW-1185">Reference proteome</keyword>
<evidence type="ECO:0000313" key="6">
    <source>
        <dbReference type="Proteomes" id="UP000472260"/>
    </source>
</evidence>
<dbReference type="Pfam" id="PF00313">
    <property type="entry name" value="CSD"/>
    <property type="match status" value="4"/>
</dbReference>
<feature type="region of interest" description="Disordered" evidence="2">
    <location>
        <begin position="646"/>
        <end position="670"/>
    </location>
</feature>
<dbReference type="PROSITE" id="PS00352">
    <property type="entry name" value="CSD_1"/>
    <property type="match status" value="3"/>
</dbReference>
<feature type="domain" description="SUZ-C" evidence="4">
    <location>
        <begin position="620"/>
        <end position="661"/>
    </location>
</feature>
<feature type="domain" description="CSD" evidence="3">
    <location>
        <begin position="55"/>
        <end position="117"/>
    </location>
</feature>
<evidence type="ECO:0000259" key="3">
    <source>
        <dbReference type="PROSITE" id="PS51857"/>
    </source>
</evidence>
<feature type="domain" description="CSD" evidence="3">
    <location>
        <begin position="219"/>
        <end position="283"/>
    </location>
</feature>
<dbReference type="FunFam" id="2.40.50.140:FF:000094">
    <property type="entry name" value="cold shock domain-containing protein E1 isoform X1"/>
    <property type="match status" value="1"/>
</dbReference>
<dbReference type="PANTHER" id="PTHR12913">
    <property type="entry name" value="UNR PROTEIN N-RAS UPSTREAM GENE PROTEIN"/>
    <property type="match status" value="1"/>
</dbReference>
<feature type="compositionally biased region" description="Polar residues" evidence="2">
    <location>
        <begin position="310"/>
        <end position="319"/>
    </location>
</feature>
<evidence type="ECO:0000256" key="1">
    <source>
        <dbReference type="ARBA" id="ARBA00044751"/>
    </source>
</evidence>
<dbReference type="PANTHER" id="PTHR12913:SF2">
    <property type="entry name" value="COLD SHOCK DOMAIN-CONTAINING PROTEIN E1 ISOFORM X1"/>
    <property type="match status" value="1"/>
</dbReference>
<organism evidence="5 6">
    <name type="scientific">Sinocyclocheilus anshuiensis</name>
    <dbReference type="NCBI Taxonomy" id="1608454"/>
    <lineage>
        <taxon>Eukaryota</taxon>
        <taxon>Metazoa</taxon>
        <taxon>Chordata</taxon>
        <taxon>Craniata</taxon>
        <taxon>Vertebrata</taxon>
        <taxon>Euteleostomi</taxon>
        <taxon>Actinopterygii</taxon>
        <taxon>Neopterygii</taxon>
        <taxon>Teleostei</taxon>
        <taxon>Ostariophysi</taxon>
        <taxon>Cypriniformes</taxon>
        <taxon>Cyprinidae</taxon>
        <taxon>Cyprininae</taxon>
        <taxon>Sinocyclocheilus</taxon>
    </lineage>
</organism>
<dbReference type="Pfam" id="PF23456">
    <property type="entry name" value="CSDE1"/>
    <property type="match status" value="4"/>
</dbReference>
<dbReference type="SUPFAM" id="SSF50249">
    <property type="entry name" value="Nucleic acid-binding proteins"/>
    <property type="match status" value="4"/>
</dbReference>
<evidence type="ECO:0000313" key="5">
    <source>
        <dbReference type="Ensembl" id="ENSSANP00000003415.1"/>
    </source>
</evidence>
<dbReference type="PROSITE" id="PS51857">
    <property type="entry name" value="CSD_2"/>
    <property type="match status" value="4"/>
</dbReference>
<dbReference type="GO" id="GO:0003676">
    <property type="term" value="F:nucleic acid binding"/>
    <property type="evidence" value="ECO:0007669"/>
    <property type="project" value="InterPro"/>
</dbReference>
<name>A0A671K7R9_9TELE</name>
<dbReference type="Gene3D" id="2.40.50.140">
    <property type="entry name" value="Nucleic acid-binding proteins"/>
    <property type="match status" value="6"/>
</dbReference>
<dbReference type="SMART" id="SM00357">
    <property type="entry name" value="CSP"/>
    <property type="match status" value="4"/>
</dbReference>
<sequence length="670" mass="74505">MNLSLLFYLTYTPEDIEGNVTLDTGDKVCFYMETNKHTGAVSAHNIVLVKKKQSRCQGVVCATKEAFGFIERGDVVKEIFFHYSEFKGDLEALQAGDDVEFTIKERNGKEVATDVRLLPQGTVIFEDISIETFEGTVAKVIPKAPTKNQNDPLPGRISARINFTDKELLFGEKDTKSKVTLLEGDHVQFNISTDRRDKLERATNIDILPDTFHFTKETREMGVIAAMRDGFGFIKCVDRDARMFFHFSEVLEESQLHISDEVEFTVVPDMLSAQRNHAVRIKKLPKGTVSFHTQSELCFVGVVEKEAVPATNNKNSSPSKGKEKDAEEGEIAYEDSGVKSTLPYYIKDLEGGAYPQLGDKVEFSISEVKRTGQQSAVSLRILNRAVGTKRLLGYIATLKDNFGFIETANHDQEIFFHYSEVCGDVDNMDLGDTVEYTLSKGKGNKISAEKVTKVAAVNGVGEDVSNTMFLGKVVRPLRSVDPSQTDYQGLIEITEEGASKGQSYPFGIVGMANKGDCLQKGEMVKFQLCTVTQTGQKMACNIVPQRRALVECVKDQVNLIMQEIGESKKLFFHVKEVQDGLELQAGDEVEFSVILNQRTGKCSACNVRRVSEGPKPVATPRPDRLVNRLKSITLDDTNAPRLVIIRQPRGPDNSKGFNVERKSRQPGVTD</sequence>
<dbReference type="AlphaFoldDB" id="A0A671K7R9"/>
<accession>A0A671K7R9</accession>
<reference evidence="5" key="1">
    <citation type="submission" date="2025-08" db="UniProtKB">
        <authorList>
            <consortium name="Ensembl"/>
        </authorList>
    </citation>
    <scope>IDENTIFICATION</scope>
</reference>
<feature type="domain" description="CSD" evidence="3">
    <location>
        <begin position="390"/>
        <end position="453"/>
    </location>
</feature>
<dbReference type="InterPro" id="IPR011129">
    <property type="entry name" value="CSD"/>
</dbReference>
<proteinExistence type="inferred from homology"/>
<dbReference type="Ensembl" id="ENSSANT00000003680.1">
    <property type="protein sequence ID" value="ENSSANP00000003415.1"/>
    <property type="gene ID" value="ENSSANG00000001048.1"/>
</dbReference>
<comment type="similarity">
    <text evidence="1">Belongs to the UNR family.</text>
</comment>
<dbReference type="PROSITE" id="PS51938">
    <property type="entry name" value="SUZ_C"/>
    <property type="match status" value="1"/>
</dbReference>